<accession>A0A9Q0XYN0</accession>
<reference evidence="2" key="1">
    <citation type="journal article" date="2023" name="DNA Res.">
        <title>Chromosome-level genome assembly of Phrynocephalus forsythii using third-generation DNA sequencing and Hi-C analysis.</title>
        <authorList>
            <person name="Qi Y."/>
            <person name="Zhao W."/>
            <person name="Zhao Y."/>
            <person name="Niu C."/>
            <person name="Cao S."/>
            <person name="Zhang Y."/>
        </authorList>
    </citation>
    <scope>NUCLEOTIDE SEQUENCE</scope>
    <source>
        <tissue evidence="2">Muscle</tissue>
    </source>
</reference>
<comment type="caution">
    <text evidence="2">The sequence shown here is derived from an EMBL/GenBank/DDBJ whole genome shotgun (WGS) entry which is preliminary data.</text>
</comment>
<proteinExistence type="predicted"/>
<protein>
    <submittedName>
        <fullName evidence="2">Uncharacterized protein</fullName>
    </submittedName>
</protein>
<evidence type="ECO:0000313" key="3">
    <source>
        <dbReference type="Proteomes" id="UP001142489"/>
    </source>
</evidence>
<feature type="region of interest" description="Disordered" evidence="1">
    <location>
        <begin position="175"/>
        <end position="195"/>
    </location>
</feature>
<dbReference type="GO" id="GO:0005634">
    <property type="term" value="C:nucleus"/>
    <property type="evidence" value="ECO:0007669"/>
    <property type="project" value="TreeGrafter"/>
</dbReference>
<name>A0A9Q0XYN0_9SAUR</name>
<dbReference type="OrthoDB" id="9931937at2759"/>
<dbReference type="Proteomes" id="UP001142489">
    <property type="component" value="Unassembled WGS sequence"/>
</dbReference>
<sequence length="195" mass="21389">MLVFVECLSVGRLSPQYQSVQWRYSDNSLHETIFGDNSRLPDRLLALIIHPEEDVQAQACKVIPSLRLNREESNVASGLPFGANISAHPLESTRISQVTDPTLSHHPFVFSTHPSDATGTGISFRATHDDSARSFYPLQGTDETGDSIYPLQSTDHSFHPLENLSDNSSVRVLDDSLGSFRPPPAVPLSDSDSST</sequence>
<organism evidence="2 3">
    <name type="scientific">Phrynocephalus forsythii</name>
    <dbReference type="NCBI Taxonomy" id="171643"/>
    <lineage>
        <taxon>Eukaryota</taxon>
        <taxon>Metazoa</taxon>
        <taxon>Chordata</taxon>
        <taxon>Craniata</taxon>
        <taxon>Vertebrata</taxon>
        <taxon>Euteleostomi</taxon>
        <taxon>Lepidosauria</taxon>
        <taxon>Squamata</taxon>
        <taxon>Bifurcata</taxon>
        <taxon>Unidentata</taxon>
        <taxon>Episquamata</taxon>
        <taxon>Toxicofera</taxon>
        <taxon>Iguania</taxon>
        <taxon>Acrodonta</taxon>
        <taxon>Agamidae</taxon>
        <taxon>Agaminae</taxon>
        <taxon>Phrynocephalus</taxon>
    </lineage>
</organism>
<dbReference type="InterPro" id="IPR042834">
    <property type="entry name" value="Armc12"/>
</dbReference>
<dbReference type="AlphaFoldDB" id="A0A9Q0XYN0"/>
<dbReference type="PANTHER" id="PTHR47144:SF1">
    <property type="entry name" value="ARMADILLO REPEAT-CONTAINING PROTEIN 12"/>
    <property type="match status" value="1"/>
</dbReference>
<keyword evidence="3" id="KW-1185">Reference proteome</keyword>
<gene>
    <name evidence="2" type="ORF">JRQ81_015097</name>
</gene>
<dbReference type="EMBL" id="JAPFRF010000005">
    <property type="protein sequence ID" value="KAJ7332917.1"/>
    <property type="molecule type" value="Genomic_DNA"/>
</dbReference>
<evidence type="ECO:0000256" key="1">
    <source>
        <dbReference type="SAM" id="MobiDB-lite"/>
    </source>
</evidence>
<evidence type="ECO:0000313" key="2">
    <source>
        <dbReference type="EMBL" id="KAJ7332917.1"/>
    </source>
</evidence>
<dbReference type="PANTHER" id="PTHR47144">
    <property type="entry name" value="ARMADILLO REPEAT-CONTAINING PROTEIN 12"/>
    <property type="match status" value="1"/>
</dbReference>